<organism evidence="1">
    <name type="scientific">uncultured Caudovirales phage</name>
    <dbReference type="NCBI Taxonomy" id="2100421"/>
    <lineage>
        <taxon>Viruses</taxon>
        <taxon>Duplodnaviria</taxon>
        <taxon>Heunggongvirae</taxon>
        <taxon>Uroviricota</taxon>
        <taxon>Caudoviricetes</taxon>
        <taxon>Peduoviridae</taxon>
        <taxon>Maltschvirus</taxon>
        <taxon>Maltschvirus maltsch</taxon>
    </lineage>
</organism>
<protein>
    <submittedName>
        <fullName evidence="1">Uncharacterized protein</fullName>
    </submittedName>
</protein>
<name>A0A6J7W549_9CAUD</name>
<reference evidence="1" key="1">
    <citation type="submission" date="2020-05" db="EMBL/GenBank/DDBJ databases">
        <authorList>
            <person name="Chiriac C."/>
            <person name="Salcher M."/>
            <person name="Ghai R."/>
            <person name="Kavagutti S V."/>
        </authorList>
    </citation>
    <scope>NUCLEOTIDE SEQUENCE</scope>
</reference>
<dbReference type="InterPro" id="IPR009045">
    <property type="entry name" value="Zn_M74/Hedgehog-like"/>
</dbReference>
<proteinExistence type="predicted"/>
<gene>
    <name evidence="1" type="ORF">UFOVP148_68</name>
</gene>
<dbReference type="EMBL" id="LR798197">
    <property type="protein sequence ID" value="CAB5151866.1"/>
    <property type="molecule type" value="Genomic_DNA"/>
</dbReference>
<sequence length="43" mass="4945">MINSRSLDDLLPQVRDKVEDFLALCKQDGIDLLVTSTYRDMES</sequence>
<feature type="non-terminal residue" evidence="1">
    <location>
        <position position="43"/>
    </location>
</feature>
<accession>A0A6J7W549</accession>
<dbReference type="Gene3D" id="3.30.1380.10">
    <property type="match status" value="1"/>
</dbReference>
<evidence type="ECO:0000313" key="1">
    <source>
        <dbReference type="EMBL" id="CAB5151866.1"/>
    </source>
</evidence>